<dbReference type="Proteomes" id="UP001516023">
    <property type="component" value="Unassembled WGS sequence"/>
</dbReference>
<feature type="signal peptide" evidence="1">
    <location>
        <begin position="1"/>
        <end position="17"/>
    </location>
</feature>
<sequence>MSIRSVLTLCVLVLTRAFTPNLRRCERLPKQIGSKTHRHSKLLSREVIMKPFIIHGSMSTVALVMKQNEEHEVTDEPDQQQIDLRPQVTKLVSFFDAILEIPDTRLFAGDILFLLIVNFLLQISDELGDPNFWMSGGFSQPVTMPTTLLPLVVRDSKMTISWILGGLWNRAYSFSSVSDDTAAVKDALKIWVDYCSLRIILELAGSIIVTHFPVDALSLAREVWYTAIIMSFFRVAYGRFLSNFF</sequence>
<proteinExistence type="predicted"/>
<protein>
    <submittedName>
        <fullName evidence="2">Uncharacterized protein</fullName>
    </submittedName>
</protein>
<evidence type="ECO:0000313" key="2">
    <source>
        <dbReference type="EMBL" id="KAL3804729.1"/>
    </source>
</evidence>
<keyword evidence="1" id="KW-0732">Signal</keyword>
<gene>
    <name evidence="2" type="ORF">HJC23_008544</name>
</gene>
<keyword evidence="3" id="KW-1185">Reference proteome</keyword>
<name>A0ABD3QWB4_9STRA</name>
<evidence type="ECO:0000256" key="1">
    <source>
        <dbReference type="SAM" id="SignalP"/>
    </source>
</evidence>
<reference evidence="2 3" key="1">
    <citation type="journal article" date="2020" name="G3 (Bethesda)">
        <title>Improved Reference Genome for Cyclotella cryptica CCMP332, a Model for Cell Wall Morphogenesis, Salinity Adaptation, and Lipid Production in Diatoms (Bacillariophyta).</title>
        <authorList>
            <person name="Roberts W.R."/>
            <person name="Downey K.M."/>
            <person name="Ruck E.C."/>
            <person name="Traller J.C."/>
            <person name="Alverson A.J."/>
        </authorList>
    </citation>
    <scope>NUCLEOTIDE SEQUENCE [LARGE SCALE GENOMIC DNA]</scope>
    <source>
        <strain evidence="2 3">CCMP332</strain>
    </source>
</reference>
<evidence type="ECO:0000313" key="3">
    <source>
        <dbReference type="Proteomes" id="UP001516023"/>
    </source>
</evidence>
<accession>A0ABD3QWB4</accession>
<comment type="caution">
    <text evidence="2">The sequence shown here is derived from an EMBL/GenBank/DDBJ whole genome shotgun (WGS) entry which is preliminary data.</text>
</comment>
<dbReference type="EMBL" id="JABMIG020000006">
    <property type="protein sequence ID" value="KAL3804729.1"/>
    <property type="molecule type" value="Genomic_DNA"/>
</dbReference>
<dbReference type="AlphaFoldDB" id="A0ABD3QWB4"/>
<feature type="chain" id="PRO_5044894270" evidence="1">
    <location>
        <begin position="18"/>
        <end position="245"/>
    </location>
</feature>
<organism evidence="2 3">
    <name type="scientific">Cyclotella cryptica</name>
    <dbReference type="NCBI Taxonomy" id="29204"/>
    <lineage>
        <taxon>Eukaryota</taxon>
        <taxon>Sar</taxon>
        <taxon>Stramenopiles</taxon>
        <taxon>Ochrophyta</taxon>
        <taxon>Bacillariophyta</taxon>
        <taxon>Coscinodiscophyceae</taxon>
        <taxon>Thalassiosirophycidae</taxon>
        <taxon>Stephanodiscales</taxon>
        <taxon>Stephanodiscaceae</taxon>
        <taxon>Cyclotella</taxon>
    </lineage>
</organism>